<name>A0A917AKT8_9RHOB</name>
<reference evidence="1" key="1">
    <citation type="journal article" date="2014" name="Int. J. Syst. Evol. Microbiol.">
        <title>Complete genome sequence of Corynebacterium casei LMG S-19264T (=DSM 44701T), isolated from a smear-ripened cheese.</title>
        <authorList>
            <consortium name="US DOE Joint Genome Institute (JGI-PGF)"/>
            <person name="Walter F."/>
            <person name="Albersmeier A."/>
            <person name="Kalinowski J."/>
            <person name="Ruckert C."/>
        </authorList>
    </citation>
    <scope>NUCLEOTIDE SEQUENCE</scope>
    <source>
        <strain evidence="1">CGMCC 1.16012</strain>
    </source>
</reference>
<dbReference type="PANTHER" id="PTHR39327">
    <property type="match status" value="1"/>
</dbReference>
<dbReference type="Proteomes" id="UP000606730">
    <property type="component" value="Unassembled WGS sequence"/>
</dbReference>
<dbReference type="OrthoDB" id="7206808at2"/>
<reference evidence="1" key="2">
    <citation type="submission" date="2020-09" db="EMBL/GenBank/DDBJ databases">
        <authorList>
            <person name="Sun Q."/>
            <person name="Zhou Y."/>
        </authorList>
    </citation>
    <scope>NUCLEOTIDE SEQUENCE</scope>
    <source>
        <strain evidence="1">CGMCC 1.16012</strain>
    </source>
</reference>
<evidence type="ECO:0008006" key="3">
    <source>
        <dbReference type="Google" id="ProtNLM"/>
    </source>
</evidence>
<protein>
    <recommendedName>
        <fullName evidence="3">Transglutaminase</fullName>
    </recommendedName>
</protein>
<comment type="caution">
    <text evidence="1">The sequence shown here is derived from an EMBL/GenBank/DDBJ whole genome shotgun (WGS) entry which is preliminary data.</text>
</comment>
<dbReference type="EMBL" id="BMKN01000002">
    <property type="protein sequence ID" value="GGE57762.1"/>
    <property type="molecule type" value="Genomic_DNA"/>
</dbReference>
<dbReference type="Gene3D" id="3.10.620.30">
    <property type="match status" value="1"/>
</dbReference>
<dbReference type="AlphaFoldDB" id="A0A917AKT8"/>
<dbReference type="Pfam" id="PF06035">
    <property type="entry name" value="Peptidase_C93"/>
    <property type="match status" value="1"/>
</dbReference>
<sequence>MISLRTIQSLATAGIMALSVLGGSTGEVQANAGAFLSSKFAAPTPKAAKDMCTRYSWACSQSGDRAALTSRDMKVIDAVNKQVNRKVRPVSDSAQYRREDLWTLPSRRGGDCEDYALAKKLELIKAGIAPERLLIAKVLDRKRQGHAVLVVRTDQGDMVLDNLTNRIKTWDDTRYTFLVMQDPKAPSSWIGVMQRGR</sequence>
<accession>A0A917AKT8</accession>
<proteinExistence type="predicted"/>
<evidence type="ECO:0000313" key="1">
    <source>
        <dbReference type="EMBL" id="GGE57762.1"/>
    </source>
</evidence>
<dbReference type="InterPro" id="IPR010319">
    <property type="entry name" value="Transglutaminase-like_Cys_pept"/>
</dbReference>
<gene>
    <name evidence="1" type="ORF">GCM10011517_26960</name>
</gene>
<organism evidence="1 2">
    <name type="scientific">Actibacterium pelagium</name>
    <dbReference type="NCBI Taxonomy" id="2029103"/>
    <lineage>
        <taxon>Bacteria</taxon>
        <taxon>Pseudomonadati</taxon>
        <taxon>Pseudomonadota</taxon>
        <taxon>Alphaproteobacteria</taxon>
        <taxon>Rhodobacterales</taxon>
        <taxon>Roseobacteraceae</taxon>
        <taxon>Actibacterium</taxon>
    </lineage>
</organism>
<dbReference type="RefSeq" id="WP_095594574.1">
    <property type="nucleotide sequence ID" value="NZ_BMKN01000002.1"/>
</dbReference>
<evidence type="ECO:0000313" key="2">
    <source>
        <dbReference type="Proteomes" id="UP000606730"/>
    </source>
</evidence>
<dbReference type="PANTHER" id="PTHR39327:SF1">
    <property type="entry name" value="BLR5470 PROTEIN"/>
    <property type="match status" value="1"/>
</dbReference>
<keyword evidence="2" id="KW-1185">Reference proteome</keyword>